<feature type="region of interest" description="Disordered" evidence="3">
    <location>
        <begin position="289"/>
        <end position="325"/>
    </location>
</feature>
<proteinExistence type="predicted"/>
<dbReference type="InterPro" id="IPR041681">
    <property type="entry name" value="PH_9"/>
</dbReference>
<dbReference type="Pfam" id="PF15410">
    <property type="entry name" value="PH_9"/>
    <property type="match status" value="1"/>
</dbReference>
<evidence type="ECO:0000313" key="6">
    <source>
        <dbReference type="Proteomes" id="UP001476798"/>
    </source>
</evidence>
<dbReference type="EMBL" id="JAHRIO010062193">
    <property type="protein sequence ID" value="MEQ2179193.1"/>
    <property type="molecule type" value="Genomic_DNA"/>
</dbReference>
<dbReference type="InterPro" id="IPR011993">
    <property type="entry name" value="PH-like_dom_sf"/>
</dbReference>
<comment type="subcellular location">
    <subcellularLocation>
        <location evidence="1">Cytoplasm</location>
    </subcellularLocation>
</comment>
<evidence type="ECO:0000256" key="1">
    <source>
        <dbReference type="ARBA" id="ARBA00004496"/>
    </source>
</evidence>
<reference evidence="5 6" key="1">
    <citation type="submission" date="2021-06" db="EMBL/GenBank/DDBJ databases">
        <authorList>
            <person name="Palmer J.M."/>
        </authorList>
    </citation>
    <scope>NUCLEOTIDE SEQUENCE [LARGE SCALE GENOMIC DNA]</scope>
    <source>
        <strain evidence="5 6">GA_2019</strain>
        <tissue evidence="5">Muscle</tissue>
    </source>
</reference>
<evidence type="ECO:0000256" key="3">
    <source>
        <dbReference type="SAM" id="MobiDB-lite"/>
    </source>
</evidence>
<dbReference type="PANTHER" id="PTHR23175:SF16">
    <property type="entry name" value="RHO GTPASE-ACTIVATING PROTEIN 21"/>
    <property type="match status" value="1"/>
</dbReference>
<dbReference type="Proteomes" id="UP001476798">
    <property type="component" value="Unassembled WGS sequence"/>
</dbReference>
<keyword evidence="2" id="KW-0963">Cytoplasm</keyword>
<feature type="domain" description="PH" evidence="4">
    <location>
        <begin position="556"/>
        <end position="668"/>
    </location>
</feature>
<sequence length="693" mass="77428">MGKYDAYLRGYSSYSGNANHIPDPPPVCYPRVDSKPTGMAQATDSSGQVCRGPALSLDYGYRKEITVPPSPPRQSYAKSQTAVCMRNDSIRTVVVPPNSAHVGRVVSAHRVDFMDPAYVRGRPGSLAQYPFPRKADVYPSGQVTVPFAGQAPNFPGKHQNIDWRTYQTYREYIDNKGIHSHASRTIQERLDNLRTADQVFFAAAHHIPRGDWAPKGIQRRSTSHERSYHGPPPHFQVAPRSASQDRMRNSEKISHARNWPPRSVSQDALVLKARAHSIDYVEPVDLARPTERRAGYPRADQGTRPSRQSLPRNAMPYRPSAGYSGGMRAPPNPSLFSKGPDSLQTRSSPMLSATLFGKSTEHSFTDQRDSVKGHHLGHTGQKRQNWMRSETLQPSEAGGDAVLVGVRSSSCSATREVPQRPGILTTPHQDSESQVNGQCPTETVVVLREKPHGGKNPSPLRHPSYILAVNDEGADSTADVAACWLPNDARREIHIRRLEEQRHTSCSSNLDESLDSIPFIDAFADSSKEGLLNFRQFSTEKNKVYFHAKSLIYKPCSSVMGHLGIFPSFNLQRVGGGMRSWKQMYAVLQGHTLTLYKDKKDALSHASSQSDEDPLRISIKACLIDISYSETRRKNVLRLTTSDCEYLFQAEGRDDMLSWIRVIQENSNPDEEVCVDELLLFVCVFRQVRIITI</sequence>
<dbReference type="InterPro" id="IPR001605">
    <property type="entry name" value="PH_dom-spectrin-type"/>
</dbReference>
<dbReference type="PROSITE" id="PS50003">
    <property type="entry name" value="PH_DOMAIN"/>
    <property type="match status" value="1"/>
</dbReference>
<feature type="compositionally biased region" description="Polar residues" evidence="3">
    <location>
        <begin position="426"/>
        <end position="437"/>
    </location>
</feature>
<keyword evidence="6" id="KW-1185">Reference proteome</keyword>
<accession>A0ABV0P6X9</accession>
<name>A0ABV0P6X9_9TELE</name>
<comment type="caution">
    <text evidence="5">The sequence shown here is derived from an EMBL/GenBank/DDBJ whole genome shotgun (WGS) entry which is preliminary data.</text>
</comment>
<gene>
    <name evidence="5" type="ORF">GOODEAATRI_022099</name>
</gene>
<dbReference type="SUPFAM" id="SSF50729">
    <property type="entry name" value="PH domain-like"/>
    <property type="match status" value="1"/>
</dbReference>
<dbReference type="InterPro" id="IPR001849">
    <property type="entry name" value="PH_domain"/>
</dbReference>
<dbReference type="Gene3D" id="2.30.29.30">
    <property type="entry name" value="Pleckstrin-homology domain (PH domain)/Phosphotyrosine-binding domain (PTB)"/>
    <property type="match status" value="1"/>
</dbReference>
<organism evidence="5 6">
    <name type="scientific">Goodea atripinnis</name>
    <dbReference type="NCBI Taxonomy" id="208336"/>
    <lineage>
        <taxon>Eukaryota</taxon>
        <taxon>Metazoa</taxon>
        <taxon>Chordata</taxon>
        <taxon>Craniata</taxon>
        <taxon>Vertebrata</taxon>
        <taxon>Euteleostomi</taxon>
        <taxon>Actinopterygii</taxon>
        <taxon>Neopterygii</taxon>
        <taxon>Teleostei</taxon>
        <taxon>Neoteleostei</taxon>
        <taxon>Acanthomorphata</taxon>
        <taxon>Ovalentaria</taxon>
        <taxon>Atherinomorphae</taxon>
        <taxon>Cyprinodontiformes</taxon>
        <taxon>Goodeidae</taxon>
        <taxon>Goodea</taxon>
    </lineage>
</organism>
<feature type="region of interest" description="Disordered" evidence="3">
    <location>
        <begin position="412"/>
        <end position="437"/>
    </location>
</feature>
<feature type="region of interest" description="Disordered" evidence="3">
    <location>
        <begin position="211"/>
        <end position="243"/>
    </location>
</feature>
<evidence type="ECO:0000256" key="2">
    <source>
        <dbReference type="ARBA" id="ARBA00022490"/>
    </source>
</evidence>
<feature type="region of interest" description="Disordered" evidence="3">
    <location>
        <begin position="362"/>
        <end position="385"/>
    </location>
</feature>
<dbReference type="CDD" id="cd01253">
    <property type="entry name" value="PH_ARHGAP21-like"/>
    <property type="match status" value="1"/>
</dbReference>
<dbReference type="PRINTS" id="PR00683">
    <property type="entry name" value="SPECTRINPH"/>
</dbReference>
<protein>
    <recommendedName>
        <fullName evidence="4">PH domain-containing protein</fullName>
    </recommendedName>
</protein>
<dbReference type="SMART" id="SM00233">
    <property type="entry name" value="PH"/>
    <property type="match status" value="1"/>
</dbReference>
<dbReference type="PANTHER" id="PTHR23175">
    <property type="entry name" value="PDZ DOMAIN-CONTAINING PROTEIN"/>
    <property type="match status" value="1"/>
</dbReference>
<feature type="compositionally biased region" description="Basic and acidic residues" evidence="3">
    <location>
        <begin position="362"/>
        <end position="372"/>
    </location>
</feature>
<evidence type="ECO:0000313" key="5">
    <source>
        <dbReference type="EMBL" id="MEQ2179193.1"/>
    </source>
</evidence>
<evidence type="ECO:0000259" key="4">
    <source>
        <dbReference type="PROSITE" id="PS50003"/>
    </source>
</evidence>